<keyword evidence="2" id="KW-1185">Reference proteome</keyword>
<sequence length="71" mass="8139">MAKMNILFNMKAISVYFIGTDQKLIPALIHALRNNKLTMLKMIQSLERVDLFHSEAILYSSDGNKARIPIF</sequence>
<evidence type="ECO:0000313" key="2">
    <source>
        <dbReference type="Proteomes" id="UP001649230"/>
    </source>
</evidence>
<organism evidence="1 2">
    <name type="scientific">Paenibacillus hexagrammi</name>
    <dbReference type="NCBI Taxonomy" id="2908839"/>
    <lineage>
        <taxon>Bacteria</taxon>
        <taxon>Bacillati</taxon>
        <taxon>Bacillota</taxon>
        <taxon>Bacilli</taxon>
        <taxon>Bacillales</taxon>
        <taxon>Paenibacillaceae</taxon>
        <taxon>Paenibacillus</taxon>
    </lineage>
</organism>
<evidence type="ECO:0000313" key="1">
    <source>
        <dbReference type="EMBL" id="UJF34748.1"/>
    </source>
</evidence>
<dbReference type="RefSeq" id="WP_235121322.1">
    <property type="nucleotide sequence ID" value="NZ_CP090978.1"/>
</dbReference>
<gene>
    <name evidence="1" type="ORF">L0M14_06175</name>
</gene>
<reference evidence="1 2" key="1">
    <citation type="journal article" date="2024" name="Int. J. Syst. Evol. Microbiol.">
        <title>Paenibacillus hexagrammi sp. nov., a novel bacterium isolated from the gut content of Hexagrammos agrammus.</title>
        <authorList>
            <person name="Jung H.K."/>
            <person name="Kim D.G."/>
            <person name="Zin H."/>
            <person name="Park J."/>
            <person name="Jung H."/>
            <person name="Kim Y.O."/>
            <person name="Kong H.J."/>
            <person name="Kim J.W."/>
            <person name="Kim Y.S."/>
        </authorList>
    </citation>
    <scope>NUCLEOTIDE SEQUENCE [LARGE SCALE GENOMIC DNA]</scope>
    <source>
        <strain evidence="1 2">YPD9-1</strain>
    </source>
</reference>
<protein>
    <submittedName>
        <fullName evidence="1">Uncharacterized protein</fullName>
    </submittedName>
</protein>
<dbReference type="EMBL" id="CP090978">
    <property type="protein sequence ID" value="UJF34748.1"/>
    <property type="molecule type" value="Genomic_DNA"/>
</dbReference>
<dbReference type="Proteomes" id="UP001649230">
    <property type="component" value="Chromosome"/>
</dbReference>
<accession>A0ABY3SL14</accession>
<name>A0ABY3SL14_9BACL</name>
<proteinExistence type="predicted"/>